<dbReference type="RefSeq" id="WP_187965254.1">
    <property type="nucleotide sequence ID" value="NZ_JACVDC010000020.1"/>
</dbReference>
<dbReference type="Proteomes" id="UP000653730">
    <property type="component" value="Unassembled WGS sequence"/>
</dbReference>
<dbReference type="CDD" id="cd06588">
    <property type="entry name" value="PhnB_like"/>
    <property type="match status" value="1"/>
</dbReference>
<dbReference type="Gene3D" id="3.10.180.10">
    <property type="entry name" value="2,3-Dihydroxybiphenyl 1,2-Dioxygenase, domain 1"/>
    <property type="match status" value="1"/>
</dbReference>
<accession>A0A926JRT9</accession>
<dbReference type="EMBL" id="JACVDC010000020">
    <property type="protein sequence ID" value="MBC9796107.1"/>
    <property type="molecule type" value="Genomic_DNA"/>
</dbReference>
<dbReference type="InterPro" id="IPR028973">
    <property type="entry name" value="PhnB-like"/>
</dbReference>
<name>A0A926JRT9_9FLAO</name>
<sequence>MKLIPYLQFQGNCEKALQWYQSIFGGDIKLNRYSEAPMDIPENYKNKILHADFTFEDNTILACDSFPGGQISNSNGIAMTLQFTDEKQAEKIFNKLAEGGKITIPFQKQFWNAYFGQLEDRYGKLWMINSPQEE</sequence>
<evidence type="ECO:0000313" key="2">
    <source>
        <dbReference type="EMBL" id="MBC9796107.1"/>
    </source>
</evidence>
<comment type="caution">
    <text evidence="2">The sequence shown here is derived from an EMBL/GenBank/DDBJ whole genome shotgun (WGS) entry which is preliminary data.</text>
</comment>
<feature type="domain" description="PhnB-like" evidence="1">
    <location>
        <begin position="2"/>
        <end position="128"/>
    </location>
</feature>
<dbReference type="PANTHER" id="PTHR33990">
    <property type="entry name" value="PROTEIN YJDN-RELATED"/>
    <property type="match status" value="1"/>
</dbReference>
<evidence type="ECO:0000313" key="3">
    <source>
        <dbReference type="Proteomes" id="UP000653730"/>
    </source>
</evidence>
<keyword evidence="3" id="KW-1185">Reference proteome</keyword>
<dbReference type="SUPFAM" id="SSF54593">
    <property type="entry name" value="Glyoxalase/Bleomycin resistance protein/Dihydroxybiphenyl dioxygenase"/>
    <property type="match status" value="1"/>
</dbReference>
<dbReference type="PANTHER" id="PTHR33990:SF1">
    <property type="entry name" value="PROTEIN YJDN"/>
    <property type="match status" value="1"/>
</dbReference>
<dbReference type="Pfam" id="PF06983">
    <property type="entry name" value="3-dmu-9_3-mt"/>
    <property type="match status" value="1"/>
</dbReference>
<gene>
    <name evidence="2" type="ORF">IBL28_09025</name>
</gene>
<proteinExistence type="predicted"/>
<organism evidence="2 3">
    <name type="scientific">Sinomicrobium weinanense</name>
    <dbReference type="NCBI Taxonomy" id="2842200"/>
    <lineage>
        <taxon>Bacteria</taxon>
        <taxon>Pseudomonadati</taxon>
        <taxon>Bacteroidota</taxon>
        <taxon>Flavobacteriia</taxon>
        <taxon>Flavobacteriales</taxon>
        <taxon>Flavobacteriaceae</taxon>
        <taxon>Sinomicrobium</taxon>
    </lineage>
</organism>
<dbReference type="InterPro" id="IPR029068">
    <property type="entry name" value="Glyas_Bleomycin-R_OHBP_Dase"/>
</dbReference>
<dbReference type="AlphaFoldDB" id="A0A926JRT9"/>
<reference evidence="2 3" key="1">
    <citation type="submission" date="2020-09" db="EMBL/GenBank/DDBJ databases">
        <title>Sinomicrobium weinanense sp. nov., a halophilic bacteria isolated from saline-alkali soil.</title>
        <authorList>
            <person name="Wu P."/>
            <person name="Ren H."/>
            <person name="Mei Y."/>
            <person name="Liang Y."/>
            <person name="Chen Z."/>
        </authorList>
    </citation>
    <scope>NUCLEOTIDE SEQUENCE [LARGE SCALE GENOMIC DNA]</scope>
    <source>
        <strain evidence="2 3">FJxs</strain>
    </source>
</reference>
<evidence type="ECO:0000259" key="1">
    <source>
        <dbReference type="Pfam" id="PF06983"/>
    </source>
</evidence>
<protein>
    <submittedName>
        <fullName evidence="2">VOC family protein</fullName>
    </submittedName>
</protein>